<dbReference type="InterPro" id="IPR036779">
    <property type="entry name" value="LysM_dom_sf"/>
</dbReference>
<dbReference type="RefSeq" id="WP_105747070.1">
    <property type="nucleotide sequence ID" value="NZ_PVLQ01000011.1"/>
</dbReference>
<dbReference type="InterPro" id="IPR006311">
    <property type="entry name" value="TAT_signal"/>
</dbReference>
<name>A0A2S9K843_9BURK</name>
<dbReference type="InterPro" id="IPR052196">
    <property type="entry name" value="Bact_Kbp"/>
</dbReference>
<dbReference type="SUPFAM" id="SSF54106">
    <property type="entry name" value="LysM domain"/>
    <property type="match status" value="1"/>
</dbReference>
<feature type="domain" description="LysM" evidence="1">
    <location>
        <begin position="67"/>
        <end position="116"/>
    </location>
</feature>
<comment type="caution">
    <text evidence="2">The sequence shown here is derived from an EMBL/GenBank/DDBJ whole genome shotgun (WGS) entry which is preliminary data.</text>
</comment>
<evidence type="ECO:0000259" key="1">
    <source>
        <dbReference type="PROSITE" id="PS51782"/>
    </source>
</evidence>
<dbReference type="InterPro" id="IPR018392">
    <property type="entry name" value="LysM"/>
</dbReference>
<dbReference type="CDD" id="cd00118">
    <property type="entry name" value="LysM"/>
    <property type="match status" value="1"/>
</dbReference>
<dbReference type="Proteomes" id="UP000238589">
    <property type="component" value="Unassembled WGS sequence"/>
</dbReference>
<keyword evidence="3" id="KW-1185">Reference proteome</keyword>
<dbReference type="Gene3D" id="3.10.350.10">
    <property type="entry name" value="LysM domain"/>
    <property type="match status" value="1"/>
</dbReference>
<dbReference type="PANTHER" id="PTHR34700">
    <property type="entry name" value="POTASSIUM BINDING PROTEIN KBP"/>
    <property type="match status" value="1"/>
</dbReference>
<sequence length="410" mass="44930">MPAVKPDRPAGGRRDLLAGAAGFTLLWAAAPALAFPDYPITAGQRGTAQRVAQAGVPLSELSPNAPERYRIKRGDTLWDISGLYLRRPWRWPELWGMNLQQIRNPHLIFPGQWLVLNKADGRAWLSLEQKDLPVVRLSPRVRSENLAEAAIPPIPLDKILPFLNEALVVDEGTLAGAARLVATPENRVLLSQGDRAYARGQYGDSERPQGLPLRLEAGSPRLLRIFRNAVALKDPGSGEILGYEAQYVGQAELARSEDIVVSTGPDGQPRQQVMPATVDITVAKEEVRIGDRLLPAPPPEWPVFIPHAPDPEQQGQVVSIYGNAVRYAGQSQIVAINRGARDGVEPGQVLALLKEGGVLRDKTDPDKPELRLPGERNGLMMVFRTFERVSYALLLQITDGVKVGDRFSNP</sequence>
<dbReference type="OrthoDB" id="9765158at2"/>
<protein>
    <submittedName>
        <fullName evidence="2">Peptidoglycan-binding protein</fullName>
    </submittedName>
</protein>
<gene>
    <name evidence="2" type="ORF">C6P64_02765</name>
</gene>
<evidence type="ECO:0000313" key="3">
    <source>
        <dbReference type="Proteomes" id="UP000238589"/>
    </source>
</evidence>
<evidence type="ECO:0000313" key="2">
    <source>
        <dbReference type="EMBL" id="PRD66608.1"/>
    </source>
</evidence>
<dbReference type="PANTHER" id="PTHR34700:SF4">
    <property type="entry name" value="PHAGE-LIKE ELEMENT PBSX PROTEIN XKDP"/>
    <property type="match status" value="1"/>
</dbReference>
<dbReference type="Pfam" id="PF01476">
    <property type="entry name" value="LysM"/>
    <property type="match status" value="1"/>
</dbReference>
<reference evidence="2 3" key="1">
    <citation type="submission" date="2018-03" db="EMBL/GenBank/DDBJ databases">
        <title>Comparative genomics illustrates the genes involved in a hyperalkaliphilic mechanisms of Serpentinomonas isolated from highly-alkaline calcium-rich serpentinized springs.</title>
        <authorList>
            <person name="Suzuki S."/>
            <person name="Ishii S."/>
            <person name="Walworth N."/>
            <person name="Bird L."/>
            <person name="Kuenen J.G."/>
            <person name="Nealson K.H."/>
        </authorList>
    </citation>
    <scope>NUCLEOTIDE SEQUENCE [LARGE SCALE GENOMIC DNA]</scope>
    <source>
        <strain evidence="2 3">P1</strain>
    </source>
</reference>
<dbReference type="PROSITE" id="PS51782">
    <property type="entry name" value="LYSM"/>
    <property type="match status" value="1"/>
</dbReference>
<proteinExistence type="predicted"/>
<dbReference type="PROSITE" id="PS51318">
    <property type="entry name" value="TAT"/>
    <property type="match status" value="1"/>
</dbReference>
<accession>A0A2S9K843</accession>
<dbReference type="AlphaFoldDB" id="A0A2S9K843"/>
<dbReference type="EMBL" id="PVLQ01000011">
    <property type="protein sequence ID" value="PRD66608.1"/>
    <property type="molecule type" value="Genomic_DNA"/>
</dbReference>
<organism evidence="2 3">
    <name type="scientific">Malikia granosa</name>
    <dbReference type="NCBI Taxonomy" id="263067"/>
    <lineage>
        <taxon>Bacteria</taxon>
        <taxon>Pseudomonadati</taxon>
        <taxon>Pseudomonadota</taxon>
        <taxon>Betaproteobacteria</taxon>
        <taxon>Burkholderiales</taxon>
        <taxon>Comamonadaceae</taxon>
        <taxon>Malikia</taxon>
    </lineage>
</organism>